<dbReference type="InterPro" id="IPR009071">
    <property type="entry name" value="HMG_box_dom"/>
</dbReference>
<feature type="domain" description="HMG box" evidence="15">
    <location>
        <begin position="169"/>
        <end position="237"/>
    </location>
</feature>
<evidence type="ECO:0000256" key="6">
    <source>
        <dbReference type="ARBA" id="ARBA00022928"/>
    </source>
</evidence>
<dbReference type="SUPFAM" id="SSF47095">
    <property type="entry name" value="HMG-box"/>
    <property type="match status" value="1"/>
</dbReference>
<feature type="compositionally biased region" description="Polar residues" evidence="14">
    <location>
        <begin position="413"/>
        <end position="437"/>
    </location>
</feature>
<dbReference type="PANTHER" id="PTHR10270:SF161">
    <property type="entry name" value="SEX-DETERMINING REGION Y PROTEIN"/>
    <property type="match status" value="1"/>
</dbReference>
<dbReference type="Pfam" id="PF00505">
    <property type="entry name" value="HMG_box"/>
    <property type="match status" value="1"/>
</dbReference>
<dbReference type="AlphaFoldDB" id="A0A813M7M1"/>
<feature type="region of interest" description="Disordered" evidence="14">
    <location>
        <begin position="87"/>
        <end position="155"/>
    </location>
</feature>
<keyword evidence="10 13" id="KW-0539">Nucleus</keyword>
<dbReference type="Gene3D" id="1.10.30.10">
    <property type="entry name" value="High mobility group box domain"/>
    <property type="match status" value="1"/>
</dbReference>
<evidence type="ECO:0000256" key="4">
    <source>
        <dbReference type="ARBA" id="ARBA00022782"/>
    </source>
</evidence>
<keyword evidence="7 13" id="KW-0238">DNA-binding</keyword>
<feature type="compositionally biased region" description="Low complexity" evidence="14">
    <location>
        <begin position="124"/>
        <end position="138"/>
    </location>
</feature>
<dbReference type="InterPro" id="IPR036910">
    <property type="entry name" value="HMG_box_dom_sf"/>
</dbReference>
<evidence type="ECO:0000256" key="14">
    <source>
        <dbReference type="SAM" id="MobiDB-lite"/>
    </source>
</evidence>
<evidence type="ECO:0000256" key="11">
    <source>
        <dbReference type="ARBA" id="ARBA00032498"/>
    </source>
</evidence>
<dbReference type="PANTHER" id="PTHR10270">
    <property type="entry name" value="SOX TRANSCRIPTION FACTOR"/>
    <property type="match status" value="1"/>
</dbReference>
<evidence type="ECO:0000256" key="10">
    <source>
        <dbReference type="ARBA" id="ARBA00023242"/>
    </source>
</evidence>
<feature type="compositionally biased region" description="Polar residues" evidence="14">
    <location>
        <begin position="550"/>
        <end position="576"/>
    </location>
</feature>
<dbReference type="PROSITE" id="PS50118">
    <property type="entry name" value="HMG_BOX_2"/>
    <property type="match status" value="1"/>
</dbReference>
<dbReference type="GO" id="GO:0007548">
    <property type="term" value="P:sex differentiation"/>
    <property type="evidence" value="ECO:0007669"/>
    <property type="project" value="UniProtKB-KW"/>
</dbReference>
<dbReference type="GO" id="GO:0000978">
    <property type="term" value="F:RNA polymerase II cis-regulatory region sequence-specific DNA binding"/>
    <property type="evidence" value="ECO:0007669"/>
    <property type="project" value="TreeGrafter"/>
</dbReference>
<feature type="compositionally biased region" description="Low complexity" evidence="14">
    <location>
        <begin position="447"/>
        <end position="463"/>
    </location>
</feature>
<dbReference type="GO" id="GO:0030154">
    <property type="term" value="P:cell differentiation"/>
    <property type="evidence" value="ECO:0007669"/>
    <property type="project" value="UniProtKB-KW"/>
</dbReference>
<evidence type="ECO:0000256" key="2">
    <source>
        <dbReference type="ARBA" id="ARBA00005998"/>
    </source>
</evidence>
<dbReference type="GO" id="GO:0005516">
    <property type="term" value="F:calmodulin binding"/>
    <property type="evidence" value="ECO:0007669"/>
    <property type="project" value="UniProtKB-KW"/>
</dbReference>
<sequence length="576" mass="65033">MVSNLVAMFSGSGSNGSTNSTPVSNATELEHQNPLMGQMMLQNYPTAQTQNFHTSPYAHQAHFNPHFQHFHHHQQQYLLQQYSNEPHFAQNETGNPHQNVKHEEIDDDEMNDEEEEEDEENIDGEISSSSPSPNDSSIGSGGNGPTRGLINRNSNSKIHGLSAADLERVKRPMNAFMVWSRSKRRQMAQENPKMHNSEISKRLGAEWKMLNEEEKRPYIDEAKRLRAVHMKEHPDYKYRPRRKNKSVLKKEKIGSLSNNVTNGPNGQINHHGLHHHLAMNGHSNHTQFGNNHHYLQQSGVGHLAHHANHPVAQHSHHQNPLPTHNFPQQFQNYSNSNPHMVNTHNHIHHQHLGNYQNQWQNDQNLQETPYHNQIQQNYHQISQNKTSNSLQTTPNNTTPSQTLYNQLYTNNKTQSSTPVASQYPNMPNSLGYYTNQLTPPPSIKQESSSSSTSSTSSNNSTNSLANSPQHQRRNPSSSPLFYSSQNPSNDYYAHNQHLASTNQQNSTPPLNNEQNLTSLLHHPYHIIAAAAVVQQSLNQSLSQPALLNSRNGNSPNSELPRSTSSPQNNNPPIVSA</sequence>
<feature type="compositionally biased region" description="Acidic residues" evidence="14">
    <location>
        <begin position="105"/>
        <end position="123"/>
    </location>
</feature>
<dbReference type="GO" id="GO:0016607">
    <property type="term" value="C:nuclear speck"/>
    <property type="evidence" value="ECO:0007669"/>
    <property type="project" value="UniProtKB-SubCell"/>
</dbReference>
<feature type="region of interest" description="Disordered" evidence="14">
    <location>
        <begin position="413"/>
        <end position="492"/>
    </location>
</feature>
<evidence type="ECO:0000256" key="13">
    <source>
        <dbReference type="PROSITE-ProRule" id="PRU00267"/>
    </source>
</evidence>
<evidence type="ECO:0000256" key="1">
    <source>
        <dbReference type="ARBA" id="ARBA00004324"/>
    </source>
</evidence>
<evidence type="ECO:0000256" key="5">
    <source>
        <dbReference type="ARBA" id="ARBA00022860"/>
    </source>
</evidence>
<keyword evidence="9" id="KW-0804">Transcription</keyword>
<evidence type="ECO:0000313" key="17">
    <source>
        <dbReference type="Proteomes" id="UP000663879"/>
    </source>
</evidence>
<dbReference type="OrthoDB" id="6247875at2759"/>
<keyword evidence="8" id="KW-0010">Activator</keyword>
<keyword evidence="17" id="KW-1185">Reference proteome</keyword>
<feature type="compositionally biased region" description="Polar residues" evidence="14">
    <location>
        <begin position="464"/>
        <end position="489"/>
    </location>
</feature>
<name>A0A813M7M1_9BILA</name>
<evidence type="ECO:0000256" key="3">
    <source>
        <dbReference type="ARBA" id="ARBA00019052"/>
    </source>
</evidence>
<dbReference type="GO" id="GO:0001228">
    <property type="term" value="F:DNA-binding transcription activator activity, RNA polymerase II-specific"/>
    <property type="evidence" value="ECO:0007669"/>
    <property type="project" value="TreeGrafter"/>
</dbReference>
<evidence type="ECO:0000256" key="9">
    <source>
        <dbReference type="ARBA" id="ARBA00023163"/>
    </source>
</evidence>
<dbReference type="CDD" id="cd22028">
    <property type="entry name" value="HMG-box_SoxA_SoxB_SoxG"/>
    <property type="match status" value="1"/>
</dbReference>
<comment type="function">
    <text evidence="12">Transcriptional regulator that controls a genetic switch in male development. It is necessary and sufficient for initiating male sex determination by directing the development of supporting cell precursors (pre-Sertoli cells) as Sertoli rather than granulosa cells. Involved in different aspects of gene regulation including promoter activation or repression. Binds to the DNA consensus sequence 5'-[AT]AACAA[AT]-3'. SRY HMG box recognizes DNA by partial intercalation in the minor groove and promotes DNA bending. Also involved in pre-mRNA splicing. In male adult brain involved in the maintenance of motor functions of dopaminergic neurons.</text>
</comment>
<comment type="caution">
    <text evidence="16">The sequence shown here is derived from an EMBL/GenBank/DDBJ whole genome shotgun (WGS) entry which is preliminary data.</text>
</comment>
<dbReference type="InterPro" id="IPR050140">
    <property type="entry name" value="SRY-related_HMG-box_TF-like"/>
</dbReference>
<protein>
    <recommendedName>
        <fullName evidence="3">Sex-determining region Y protein</fullName>
    </recommendedName>
    <alternativeName>
        <fullName evidence="11">Testis-determining factor</fullName>
    </alternativeName>
</protein>
<dbReference type="FunFam" id="1.10.30.10:FF:000002">
    <property type="entry name" value="transcription factor Sox-2"/>
    <property type="match status" value="1"/>
</dbReference>
<dbReference type="Proteomes" id="UP000663879">
    <property type="component" value="Unassembled WGS sequence"/>
</dbReference>
<evidence type="ECO:0000259" key="15">
    <source>
        <dbReference type="PROSITE" id="PS50118"/>
    </source>
</evidence>
<evidence type="ECO:0000256" key="8">
    <source>
        <dbReference type="ARBA" id="ARBA00023159"/>
    </source>
</evidence>
<evidence type="ECO:0000313" key="16">
    <source>
        <dbReference type="EMBL" id="CAF0714862.1"/>
    </source>
</evidence>
<reference evidence="16" key="1">
    <citation type="submission" date="2021-02" db="EMBL/GenBank/DDBJ databases">
        <authorList>
            <person name="Nowell W R."/>
        </authorList>
    </citation>
    <scope>NUCLEOTIDE SEQUENCE</scope>
    <source>
        <strain evidence="16">Ploen Becks lab</strain>
    </source>
</reference>
<keyword evidence="5" id="KW-0112">Calmodulin-binding</keyword>
<feature type="region of interest" description="Disordered" evidence="14">
    <location>
        <begin position="309"/>
        <end position="336"/>
    </location>
</feature>
<dbReference type="SMART" id="SM00398">
    <property type="entry name" value="HMG"/>
    <property type="match status" value="1"/>
</dbReference>
<evidence type="ECO:0000256" key="12">
    <source>
        <dbReference type="ARBA" id="ARBA00045821"/>
    </source>
</evidence>
<proteinExistence type="inferred from homology"/>
<organism evidence="16 17">
    <name type="scientific">Brachionus calyciflorus</name>
    <dbReference type="NCBI Taxonomy" id="104777"/>
    <lineage>
        <taxon>Eukaryota</taxon>
        <taxon>Metazoa</taxon>
        <taxon>Spiralia</taxon>
        <taxon>Gnathifera</taxon>
        <taxon>Rotifera</taxon>
        <taxon>Eurotatoria</taxon>
        <taxon>Monogononta</taxon>
        <taxon>Pseudotrocha</taxon>
        <taxon>Ploima</taxon>
        <taxon>Brachionidae</taxon>
        <taxon>Brachionus</taxon>
    </lineage>
</organism>
<comment type="subcellular location">
    <subcellularLocation>
        <location evidence="1">Nucleus speckle</location>
    </subcellularLocation>
</comment>
<keyword evidence="6" id="KW-0726">Sexual differentiation</keyword>
<keyword evidence="4" id="KW-0221">Differentiation</keyword>
<feature type="region of interest" description="Disordered" evidence="14">
    <location>
        <begin position="545"/>
        <end position="576"/>
    </location>
</feature>
<evidence type="ECO:0000256" key="7">
    <source>
        <dbReference type="ARBA" id="ARBA00023125"/>
    </source>
</evidence>
<gene>
    <name evidence="16" type="ORF">OXX778_LOCUS1515</name>
</gene>
<feature type="DNA-binding region" description="HMG box" evidence="13">
    <location>
        <begin position="169"/>
        <end position="237"/>
    </location>
</feature>
<accession>A0A813M7M1</accession>
<comment type="similarity">
    <text evidence="2">Belongs to the SRY family.</text>
</comment>
<feature type="compositionally biased region" description="Polar residues" evidence="14">
    <location>
        <begin position="318"/>
        <end position="336"/>
    </location>
</feature>
<dbReference type="EMBL" id="CAJNOC010000099">
    <property type="protein sequence ID" value="CAF0714862.1"/>
    <property type="molecule type" value="Genomic_DNA"/>
</dbReference>